<reference evidence="3" key="1">
    <citation type="submission" date="2025-08" db="UniProtKB">
        <authorList>
            <consortium name="RefSeq"/>
        </authorList>
    </citation>
    <scope>IDENTIFICATION</scope>
</reference>
<proteinExistence type="inferred from homology"/>
<sequence length="131" mass="14630">MSLLNNWWPCIHIHCFTETHKEAFKWLIVSNNLYVGPTGYATHTSSTPTAPEPSRRTLAFPSRFLLETDSPMNKPIDDCASTCGVTHECLCHPGHALNVACKIAVERRVSICDVLQTVTANFQGLYRIEIA</sequence>
<dbReference type="RefSeq" id="XP_014671134.1">
    <property type="nucleotide sequence ID" value="XM_014815648.1"/>
</dbReference>
<dbReference type="Proteomes" id="UP000695022">
    <property type="component" value="Unplaced"/>
</dbReference>
<organism evidence="2 3">
    <name type="scientific">Priapulus caudatus</name>
    <name type="common">Priapulid worm</name>
    <dbReference type="NCBI Taxonomy" id="37621"/>
    <lineage>
        <taxon>Eukaryota</taxon>
        <taxon>Metazoa</taxon>
        <taxon>Ecdysozoa</taxon>
        <taxon>Scalidophora</taxon>
        <taxon>Priapulida</taxon>
        <taxon>Priapulimorpha</taxon>
        <taxon>Priapulimorphida</taxon>
        <taxon>Priapulidae</taxon>
        <taxon>Priapulus</taxon>
    </lineage>
</organism>
<dbReference type="Pfam" id="PF01026">
    <property type="entry name" value="TatD_DNase"/>
    <property type="match status" value="1"/>
</dbReference>
<gene>
    <name evidence="3" type="primary">LOC106811909</name>
</gene>
<evidence type="ECO:0000313" key="2">
    <source>
        <dbReference type="Proteomes" id="UP000695022"/>
    </source>
</evidence>
<dbReference type="SUPFAM" id="SSF51556">
    <property type="entry name" value="Metallo-dependent hydrolases"/>
    <property type="match status" value="1"/>
</dbReference>
<dbReference type="Gene3D" id="3.20.20.140">
    <property type="entry name" value="Metal-dependent hydrolases"/>
    <property type="match status" value="1"/>
</dbReference>
<dbReference type="PANTHER" id="PTHR46363:SF1">
    <property type="entry name" value="DEOXYRIBONUCLEASE TATDN2-RELATED"/>
    <property type="match status" value="1"/>
</dbReference>
<dbReference type="GeneID" id="106811909"/>
<name>A0ABM1EG13_PRICU</name>
<protein>
    <submittedName>
        <fullName evidence="3">Uncharacterized protein LOC106811909</fullName>
    </submittedName>
</protein>
<accession>A0ABM1EG13</accession>
<evidence type="ECO:0000256" key="1">
    <source>
        <dbReference type="ARBA" id="ARBA00009275"/>
    </source>
</evidence>
<dbReference type="InterPro" id="IPR032466">
    <property type="entry name" value="Metal_Hydrolase"/>
</dbReference>
<evidence type="ECO:0000313" key="3">
    <source>
        <dbReference type="RefSeq" id="XP_014671134.1"/>
    </source>
</evidence>
<dbReference type="PANTHER" id="PTHR46363">
    <property type="entry name" value="DEOXYRIBONUCLEASE TATDN2-RELATED"/>
    <property type="match status" value="1"/>
</dbReference>
<keyword evidence="2" id="KW-1185">Reference proteome</keyword>
<comment type="similarity">
    <text evidence="1">Belongs to the metallo-dependent hydrolases superfamily. TatD-type hydrolase family.</text>
</comment>
<dbReference type="InterPro" id="IPR001130">
    <property type="entry name" value="TatD-like"/>
</dbReference>